<dbReference type="InterPro" id="IPR000700">
    <property type="entry name" value="PAS-assoc_C"/>
</dbReference>
<protein>
    <recommendedName>
        <fullName evidence="2">histidine kinase</fullName>
        <ecNumber evidence="2">2.7.13.3</ecNumber>
    </recommendedName>
</protein>
<keyword evidence="10" id="KW-1185">Reference proteome</keyword>
<evidence type="ECO:0000256" key="5">
    <source>
        <dbReference type="SAM" id="Phobius"/>
    </source>
</evidence>
<dbReference type="InterPro" id="IPR013656">
    <property type="entry name" value="PAS_4"/>
</dbReference>
<keyword evidence="5" id="KW-0812">Transmembrane</keyword>
<feature type="transmembrane region" description="Helical" evidence="5">
    <location>
        <begin position="20"/>
        <end position="41"/>
    </location>
</feature>
<dbReference type="InterPro" id="IPR003594">
    <property type="entry name" value="HATPase_dom"/>
</dbReference>
<accession>A0A1U7CLJ7</accession>
<dbReference type="Gene3D" id="3.30.450.20">
    <property type="entry name" value="PAS domain"/>
    <property type="match status" value="1"/>
</dbReference>
<feature type="domain" description="PAC" evidence="8">
    <location>
        <begin position="143"/>
        <end position="197"/>
    </location>
</feature>
<dbReference type="EMBL" id="CP019082">
    <property type="protein sequence ID" value="APW59810.1"/>
    <property type="molecule type" value="Genomic_DNA"/>
</dbReference>
<dbReference type="Proteomes" id="UP000186309">
    <property type="component" value="Chromosome"/>
</dbReference>
<dbReference type="SMART" id="SM00388">
    <property type="entry name" value="HisKA"/>
    <property type="match status" value="1"/>
</dbReference>
<sequence>MESPVCTRALIFAAWWPVDHVFPLAAVFLLASSAVGAMAYMRHLRKRHSALATDLETIADQRREAERALRETEAIYYSLVETLPQSILRKDLEGRFTFANKRFCAELGRSLDEIVGKTDYDFFPNELAAKYRADDRRVIESGRVLDVVEEHITPQGDTLHVQVMKTALLDSDGKPIGVQGIFWDVTARIRADEQLREKNVELVELARSEHQAHEARKQAQSLLVQNEKLASLGHLVAGVAHEINNPLSFVSNNVAVMERDLRDLLALIRLYRRSDHVIKQADPKLLEEIEEVCDRIDLDYCLDNFPRLIDRTREGLRRIERIVKELRLFARVDEGEWNEVDLNPGIESSINMVKGYARKKGVHIVMDLGALPAVRCRAARIHQVILNLLTNAIDACGENGEVRVRTETEPDALGVRVDIDDNGCGIEPAILERIFDPFFTTKPLGQGTGLGLSISYGIVQEQNGRIEVQSTPGHGTCFSVHLPIEPVRPPSPDGSGEHPLADERDGPTTTTPTPSLTRETVRPTSALKRGDGAT</sequence>
<dbReference type="InterPro" id="IPR036097">
    <property type="entry name" value="HisK_dim/P_sf"/>
</dbReference>
<evidence type="ECO:0000256" key="3">
    <source>
        <dbReference type="ARBA" id="ARBA00022553"/>
    </source>
</evidence>
<dbReference type="InterPro" id="IPR004358">
    <property type="entry name" value="Sig_transdc_His_kin-like_C"/>
</dbReference>
<dbReference type="NCBIfam" id="TIGR00229">
    <property type="entry name" value="sensory_box"/>
    <property type="match status" value="1"/>
</dbReference>
<dbReference type="InterPro" id="IPR005467">
    <property type="entry name" value="His_kinase_dom"/>
</dbReference>
<evidence type="ECO:0000313" key="10">
    <source>
        <dbReference type="Proteomes" id="UP000186309"/>
    </source>
</evidence>
<dbReference type="AlphaFoldDB" id="A0A1U7CLJ7"/>
<name>A0A1U7CLJ7_9BACT</name>
<dbReference type="GO" id="GO:0000155">
    <property type="term" value="F:phosphorelay sensor kinase activity"/>
    <property type="evidence" value="ECO:0007669"/>
    <property type="project" value="InterPro"/>
</dbReference>
<dbReference type="Gene3D" id="3.30.565.10">
    <property type="entry name" value="Histidine kinase-like ATPase, C-terminal domain"/>
    <property type="match status" value="1"/>
</dbReference>
<dbReference type="Gene3D" id="1.10.287.130">
    <property type="match status" value="1"/>
</dbReference>
<dbReference type="CDD" id="cd00082">
    <property type="entry name" value="HisKA"/>
    <property type="match status" value="1"/>
</dbReference>
<keyword evidence="5" id="KW-0472">Membrane</keyword>
<evidence type="ECO:0000256" key="2">
    <source>
        <dbReference type="ARBA" id="ARBA00012438"/>
    </source>
</evidence>
<dbReference type="PROSITE" id="PS50112">
    <property type="entry name" value="PAS"/>
    <property type="match status" value="1"/>
</dbReference>
<proteinExistence type="predicted"/>
<dbReference type="STRING" id="1387353.BSF38_01268"/>
<keyword evidence="9" id="KW-0808">Transferase</keyword>
<gene>
    <name evidence="9" type="primary">zraS_3</name>
    <name evidence="9" type="ORF">BSF38_01268</name>
</gene>
<dbReference type="InterPro" id="IPR000014">
    <property type="entry name" value="PAS"/>
</dbReference>
<organism evidence="9 10">
    <name type="scientific">Paludisphaera borealis</name>
    <dbReference type="NCBI Taxonomy" id="1387353"/>
    <lineage>
        <taxon>Bacteria</taxon>
        <taxon>Pseudomonadati</taxon>
        <taxon>Planctomycetota</taxon>
        <taxon>Planctomycetia</taxon>
        <taxon>Isosphaerales</taxon>
        <taxon>Isosphaeraceae</taxon>
        <taxon>Paludisphaera</taxon>
    </lineage>
</organism>
<dbReference type="RefSeq" id="WP_237170899.1">
    <property type="nucleotide sequence ID" value="NZ_CP019082.1"/>
</dbReference>
<dbReference type="PRINTS" id="PR00344">
    <property type="entry name" value="BCTRLSENSOR"/>
</dbReference>
<dbReference type="SUPFAM" id="SSF55785">
    <property type="entry name" value="PYP-like sensor domain (PAS domain)"/>
    <property type="match status" value="1"/>
</dbReference>
<dbReference type="InterPro" id="IPR035965">
    <property type="entry name" value="PAS-like_dom_sf"/>
</dbReference>
<evidence type="ECO:0000313" key="9">
    <source>
        <dbReference type="EMBL" id="APW59810.1"/>
    </source>
</evidence>
<keyword evidence="3" id="KW-0597">Phosphoprotein</keyword>
<dbReference type="KEGG" id="pbor:BSF38_01268"/>
<dbReference type="PANTHER" id="PTHR43065">
    <property type="entry name" value="SENSOR HISTIDINE KINASE"/>
    <property type="match status" value="1"/>
</dbReference>
<feature type="compositionally biased region" description="Basic and acidic residues" evidence="4">
    <location>
        <begin position="495"/>
        <end position="506"/>
    </location>
</feature>
<dbReference type="InterPro" id="IPR003661">
    <property type="entry name" value="HisK_dim/P_dom"/>
</dbReference>
<dbReference type="SUPFAM" id="SSF47384">
    <property type="entry name" value="Homodimeric domain of signal transducing histidine kinase"/>
    <property type="match status" value="1"/>
</dbReference>
<comment type="catalytic activity">
    <reaction evidence="1">
        <text>ATP + protein L-histidine = ADP + protein N-phospho-L-histidine.</text>
        <dbReference type="EC" id="2.7.13.3"/>
    </reaction>
</comment>
<dbReference type="SMART" id="SM00387">
    <property type="entry name" value="HATPase_c"/>
    <property type="match status" value="1"/>
</dbReference>
<evidence type="ECO:0000256" key="1">
    <source>
        <dbReference type="ARBA" id="ARBA00000085"/>
    </source>
</evidence>
<dbReference type="PROSITE" id="PS50113">
    <property type="entry name" value="PAC"/>
    <property type="match status" value="1"/>
</dbReference>
<dbReference type="CDD" id="cd00130">
    <property type="entry name" value="PAS"/>
    <property type="match status" value="1"/>
</dbReference>
<dbReference type="Pfam" id="PF08448">
    <property type="entry name" value="PAS_4"/>
    <property type="match status" value="1"/>
</dbReference>
<reference evidence="10" key="1">
    <citation type="submission" date="2016-12" db="EMBL/GenBank/DDBJ databases">
        <title>Comparative genomics of four Isosphaeraceae planctomycetes: a common pool of plasmids and glycoside hydrolase genes.</title>
        <authorList>
            <person name="Ivanova A."/>
        </authorList>
    </citation>
    <scope>NUCLEOTIDE SEQUENCE [LARGE SCALE GENOMIC DNA]</scope>
    <source>
        <strain evidence="10">PX4</strain>
    </source>
</reference>
<feature type="region of interest" description="Disordered" evidence="4">
    <location>
        <begin position="482"/>
        <end position="534"/>
    </location>
</feature>
<dbReference type="Pfam" id="PF02518">
    <property type="entry name" value="HATPase_c"/>
    <property type="match status" value="1"/>
</dbReference>
<evidence type="ECO:0000256" key="4">
    <source>
        <dbReference type="SAM" id="MobiDB-lite"/>
    </source>
</evidence>
<keyword evidence="5" id="KW-1133">Transmembrane helix</keyword>
<evidence type="ECO:0000259" key="7">
    <source>
        <dbReference type="PROSITE" id="PS50112"/>
    </source>
</evidence>
<dbReference type="PROSITE" id="PS50109">
    <property type="entry name" value="HIS_KIN"/>
    <property type="match status" value="1"/>
</dbReference>
<feature type="domain" description="PAS" evidence="7">
    <location>
        <begin position="72"/>
        <end position="142"/>
    </location>
</feature>
<evidence type="ECO:0000259" key="6">
    <source>
        <dbReference type="PROSITE" id="PS50109"/>
    </source>
</evidence>
<evidence type="ECO:0000259" key="8">
    <source>
        <dbReference type="PROSITE" id="PS50113"/>
    </source>
</evidence>
<dbReference type="SMART" id="SM00091">
    <property type="entry name" value="PAS"/>
    <property type="match status" value="1"/>
</dbReference>
<dbReference type="SUPFAM" id="SSF55874">
    <property type="entry name" value="ATPase domain of HSP90 chaperone/DNA topoisomerase II/histidine kinase"/>
    <property type="match status" value="1"/>
</dbReference>
<feature type="domain" description="Histidine kinase" evidence="6">
    <location>
        <begin position="238"/>
        <end position="486"/>
    </location>
</feature>
<dbReference type="PANTHER" id="PTHR43065:SF50">
    <property type="entry name" value="HISTIDINE KINASE"/>
    <property type="match status" value="1"/>
</dbReference>
<dbReference type="InterPro" id="IPR036890">
    <property type="entry name" value="HATPase_C_sf"/>
</dbReference>
<dbReference type="EC" id="2.7.13.3" evidence="2"/>